<sequence length="412" mass="45888">MKGIGKFVKRAPQMMGSKVGLSQKSNDAVFDDLNRRFGIIEKYSEKLQKDSSSFRDAVKAMLLSGSGFCEHYGTLFRPMGNEIDIERAHPEATNTIVNASYFQQALDELRELLTPEVELIESRILQPVQEFISICKTVRKNITKRDHKLVDYDRHNNAYTKLRDKKEKTLKDEQNLFKVEQDYETAAADYEHYNNLMKEELPRFFEMATRFMTPLFHSFYYMQLNVYYLTLDKLQNFANGKYDISAESVARLEQDYVSQLNDASERLEALTIRKPAMPSARLLQQARSSSGAGSGSPTSTLGSKASLGRSASTTSAAPPPSYSAGGASTAAAAATTKRAPPPIPGKPGVAAKPAIQYVVALYDYAAQAEGDLTFNAGDRIEVVEKTASTEDWWTGRLNGVQGVFPGNYVRDE</sequence>
<dbReference type="InterPro" id="IPR027267">
    <property type="entry name" value="AH/BAR_dom_sf"/>
</dbReference>
<accession>A0A316VA68</accession>
<dbReference type="InterPro" id="IPR036028">
    <property type="entry name" value="SH3-like_dom_sf"/>
</dbReference>
<dbReference type="SMART" id="SM00721">
    <property type="entry name" value="BAR"/>
    <property type="match status" value="1"/>
</dbReference>
<feature type="compositionally biased region" description="Low complexity" evidence="3">
    <location>
        <begin position="310"/>
        <end position="338"/>
    </location>
</feature>
<dbReference type="GO" id="GO:0097320">
    <property type="term" value="P:plasma membrane tubulation"/>
    <property type="evidence" value="ECO:0007669"/>
    <property type="project" value="TreeGrafter"/>
</dbReference>
<dbReference type="InParanoid" id="A0A316VA68"/>
<dbReference type="EMBL" id="KZ819606">
    <property type="protein sequence ID" value="PWN32395.1"/>
    <property type="molecule type" value="Genomic_DNA"/>
</dbReference>
<proteinExistence type="predicted"/>
<dbReference type="InterPro" id="IPR004148">
    <property type="entry name" value="BAR_dom"/>
</dbReference>
<feature type="domain" description="SH3" evidence="4">
    <location>
        <begin position="353"/>
        <end position="412"/>
    </location>
</feature>
<gene>
    <name evidence="6" type="ORF">FA14DRAFT_87852</name>
</gene>
<keyword evidence="1 2" id="KW-0728">SH3 domain</keyword>
<name>A0A316VA68_9BASI</name>
<dbReference type="FunCoup" id="A0A316VA68">
    <property type="interactions" value="81"/>
</dbReference>
<dbReference type="PANTHER" id="PTHR47174:SF1">
    <property type="entry name" value="REDUCED VIABILITY UPON STARVATION PROTEIN 167"/>
    <property type="match status" value="1"/>
</dbReference>
<feature type="domain" description="BAR" evidence="5">
    <location>
        <begin position="15"/>
        <end position="269"/>
    </location>
</feature>
<dbReference type="InterPro" id="IPR046982">
    <property type="entry name" value="BIN3/RVS161-like"/>
</dbReference>
<dbReference type="GO" id="GO:0030479">
    <property type="term" value="C:actin cortical patch"/>
    <property type="evidence" value="ECO:0007669"/>
    <property type="project" value="TreeGrafter"/>
</dbReference>
<dbReference type="PROSITE" id="PS50002">
    <property type="entry name" value="SH3"/>
    <property type="match status" value="1"/>
</dbReference>
<dbReference type="GO" id="GO:1990528">
    <property type="term" value="C:Rvs161p-Rvs167p complex"/>
    <property type="evidence" value="ECO:0007669"/>
    <property type="project" value="TreeGrafter"/>
</dbReference>
<dbReference type="AlphaFoldDB" id="A0A316VA68"/>
<evidence type="ECO:0000256" key="3">
    <source>
        <dbReference type="SAM" id="MobiDB-lite"/>
    </source>
</evidence>
<dbReference type="GO" id="GO:0031097">
    <property type="term" value="C:medial cortex"/>
    <property type="evidence" value="ECO:0007669"/>
    <property type="project" value="TreeGrafter"/>
</dbReference>
<evidence type="ECO:0000259" key="4">
    <source>
        <dbReference type="PROSITE" id="PS50002"/>
    </source>
</evidence>
<dbReference type="OrthoDB" id="2159336at2759"/>
<dbReference type="InterPro" id="IPR001452">
    <property type="entry name" value="SH3_domain"/>
</dbReference>
<dbReference type="Proteomes" id="UP000245771">
    <property type="component" value="Unassembled WGS sequence"/>
</dbReference>
<dbReference type="GO" id="GO:0006897">
    <property type="term" value="P:endocytosis"/>
    <property type="evidence" value="ECO:0007669"/>
    <property type="project" value="InterPro"/>
</dbReference>
<dbReference type="GO" id="GO:0008289">
    <property type="term" value="F:lipid binding"/>
    <property type="evidence" value="ECO:0007669"/>
    <property type="project" value="TreeGrafter"/>
</dbReference>
<dbReference type="Gene3D" id="2.30.30.40">
    <property type="entry name" value="SH3 Domains"/>
    <property type="match status" value="1"/>
</dbReference>
<dbReference type="FunFam" id="2.30.30.40:FF:000100">
    <property type="entry name" value="SH3 domain-containing YSC84-like protein 1"/>
    <property type="match status" value="1"/>
</dbReference>
<reference evidence="6 7" key="1">
    <citation type="journal article" date="2018" name="Mol. Biol. Evol.">
        <title>Broad Genomic Sampling Reveals a Smut Pathogenic Ancestry of the Fungal Clade Ustilaginomycotina.</title>
        <authorList>
            <person name="Kijpornyongpan T."/>
            <person name="Mondo S.J."/>
            <person name="Barry K."/>
            <person name="Sandor L."/>
            <person name="Lee J."/>
            <person name="Lipzen A."/>
            <person name="Pangilinan J."/>
            <person name="LaButti K."/>
            <person name="Hainaut M."/>
            <person name="Henrissat B."/>
            <person name="Grigoriev I.V."/>
            <person name="Spatafora J.W."/>
            <person name="Aime M.C."/>
        </authorList>
    </citation>
    <scope>NUCLEOTIDE SEQUENCE [LARGE SCALE GENOMIC DNA]</scope>
    <source>
        <strain evidence="6 7">MCA 3882</strain>
    </source>
</reference>
<dbReference type="RefSeq" id="XP_025352697.1">
    <property type="nucleotide sequence ID" value="XM_025503032.1"/>
</dbReference>
<evidence type="ECO:0000256" key="2">
    <source>
        <dbReference type="PROSITE-ProRule" id="PRU00192"/>
    </source>
</evidence>
<dbReference type="SUPFAM" id="SSF50044">
    <property type="entry name" value="SH3-domain"/>
    <property type="match status" value="1"/>
</dbReference>
<dbReference type="SUPFAM" id="SSF103657">
    <property type="entry name" value="BAR/IMD domain-like"/>
    <property type="match status" value="1"/>
</dbReference>
<feature type="region of interest" description="Disordered" evidence="3">
    <location>
        <begin position="281"/>
        <end position="349"/>
    </location>
</feature>
<dbReference type="GO" id="GO:0051666">
    <property type="term" value="P:actin cortical patch localization"/>
    <property type="evidence" value="ECO:0007669"/>
    <property type="project" value="InterPro"/>
</dbReference>
<evidence type="ECO:0000313" key="7">
    <source>
        <dbReference type="Proteomes" id="UP000245771"/>
    </source>
</evidence>
<dbReference type="PROSITE" id="PS51021">
    <property type="entry name" value="BAR"/>
    <property type="match status" value="1"/>
</dbReference>
<dbReference type="PRINTS" id="PR00452">
    <property type="entry name" value="SH3DOMAIN"/>
</dbReference>
<feature type="compositionally biased region" description="Low complexity" evidence="3">
    <location>
        <begin position="288"/>
        <end position="303"/>
    </location>
</feature>
<dbReference type="PANTHER" id="PTHR47174">
    <property type="entry name" value="BRIDGING INTEGRATOR 3"/>
    <property type="match status" value="1"/>
</dbReference>
<dbReference type="CDD" id="cd07599">
    <property type="entry name" value="BAR_Rvs167p"/>
    <property type="match status" value="1"/>
</dbReference>
<dbReference type="Pfam" id="PF00018">
    <property type="entry name" value="SH3_1"/>
    <property type="match status" value="1"/>
</dbReference>
<evidence type="ECO:0000313" key="6">
    <source>
        <dbReference type="EMBL" id="PWN32395.1"/>
    </source>
</evidence>
<dbReference type="GO" id="GO:0043332">
    <property type="term" value="C:mating projection tip"/>
    <property type="evidence" value="ECO:0007669"/>
    <property type="project" value="TreeGrafter"/>
</dbReference>
<evidence type="ECO:0000256" key="1">
    <source>
        <dbReference type="ARBA" id="ARBA00022443"/>
    </source>
</evidence>
<dbReference type="STRING" id="1280837.A0A316VA68"/>
<keyword evidence="7" id="KW-1185">Reference proteome</keyword>
<dbReference type="Gene3D" id="1.20.1270.60">
    <property type="entry name" value="Arfaptin homology (AH) domain/BAR domain"/>
    <property type="match status" value="1"/>
</dbReference>
<dbReference type="SMART" id="SM00326">
    <property type="entry name" value="SH3"/>
    <property type="match status" value="1"/>
</dbReference>
<organism evidence="6 7">
    <name type="scientific">Meira miltonrushii</name>
    <dbReference type="NCBI Taxonomy" id="1280837"/>
    <lineage>
        <taxon>Eukaryota</taxon>
        <taxon>Fungi</taxon>
        <taxon>Dikarya</taxon>
        <taxon>Basidiomycota</taxon>
        <taxon>Ustilaginomycotina</taxon>
        <taxon>Exobasidiomycetes</taxon>
        <taxon>Exobasidiales</taxon>
        <taxon>Brachybasidiaceae</taxon>
        <taxon>Meira</taxon>
    </lineage>
</organism>
<dbReference type="GeneID" id="37024813"/>
<dbReference type="Pfam" id="PF03114">
    <property type="entry name" value="BAR"/>
    <property type="match status" value="1"/>
</dbReference>
<protein>
    <submittedName>
        <fullName evidence="6">BAR-domain-containing protein</fullName>
    </submittedName>
</protein>
<evidence type="ECO:0000259" key="5">
    <source>
        <dbReference type="PROSITE" id="PS51021"/>
    </source>
</evidence>